<keyword evidence="6 13" id="KW-0067">ATP-binding</keyword>
<sequence>MSSAVFSDIQYKASAGQVNLDQAQGIVECFVAGIGNKDSVGDVCATGAFTKSLMRRKPRVVWGHNWNDPIGKVLEIYEVAPSDPRLPGKMRAAGIGGLYAKVQFNLNSEKGREAFANVAFFGEEQEWSIGYKTLRAQFDQGSQANILYEVELYEVSPVLHGANQLTGTISVKSDEKGGMIPMMTSPMGMPDTYGQPKPGSEIERKLEEELSVRLGTPVKILKMEDGVVHFSRDGEQGEPSDYKCRYHMGDDGVFMFGRPERYESPVAKPVQRMPMGMPSKPMTTQNPLVPVVVPSAVPGASPSSPPMVRFNYQGTGAPTPGTNPKVVDEERDLAEALIRITKRYGKFNEDSTGVWAGYKSPAENPVAKIGVKCANCILYEGEGKCKIIAMAVEPEGKCRFAVIPDGVVTMGPIQKMNYDMEREEEEVKWLEEIEAKHPREFLDGSARIALRRNWVKREESKSLFRIDEYSEKSLNRAPDAGYVLPVSPEKAFEVKQLLDPIISYHMVDSYVEDGGIVFTNGVTKEFIEAVSEAASPVFFQQEKALGRSVSGKIRNSSRGLTARFNPKAWDGDNDGLVQEGTAFERPAVPGVNDYASRGRVDTRRATEAFEAQQQGQAGEKPVARGLSSGGDSSDGASKKLDDILNDMDDRWDTDSSREKFGEYLDTLDPDELEDARSNIAAQMRKDQASANNDGLLSEDVMNNDFDSLVESLKSEYDMDAVEAENEAGRMLEAADAYVARRENYLAADEDIARRLKGPKPKKSKEGLSSGAEVSDKEIFDFRMDGNSLDEAAEKFNMTREKIRAAEMRRASELRKSGSGLSSGSRRDNRKQKISKFRESNEYLGDVDEVVDRFEDRGVTGGIDSLLAKEDIEWPGFDAEEEELMAYREAREKMLEERGIRPLGEELRDGFVEDLGNGPSDSKQYIKDLPGYGNRLFLHRGNYEGMTTDFARNPDGKFGKDANLGDGWYMEKLVFDDYEGRYSNEPDFDTAGVVGPFNSEDEAIDWWMENGDNEDNPSGLSSGAGADDMPNYENSKKLFDLINQSKKPQRSDYDYAQDGGNTPTEEQKDIIDAVMEGADVVVGALAGSGKTSTLVSLAKRLKREKPRDKKTYVAFNKTAARDARRRFRDTGTAVRTLDSVTYGWYKSQGKEEAAHIKNRFSLNKGATGTPNIAKDITRKFKVNGLVIDGNNVDADDVSRIAKQAVDAFEISADETLLPSHFSLGGVKIDDVPQELMSLADGIWKSRTNTTDPDGMQFTNNTMTKLFALANPSFSNGEAIPGQEINMMMFDESQDLNPVWSGIIKKQDVQKIIVGDPNQAIYGFRGAKNEMDVLSDEAQYTLPLTDVFRFNEKIAGPGNRVLSLFGIKSGRMFGRGDAKGEVVEPGSMTNAGMILCRTNAQVIKETLRELDNPSTPGNPRVVGTTARAYDELESFIDSWAYLIGGGSSGTRRRPRNMHPDLQEYDNLQELQDSVNTGTASQKAKTLLNLGFNNSLDDLERVLGNIQIWSPGEDDEATTFDLPDSFDAGDIGTFGDAEYEVTENEIIFSGDTFPIKDYIKKSGANWRDGAWKISASTPEERENAFSNLLDVLENGASVDDYDFGNVSPGSNGNFGDIKDKGKPTTFAVSGSGVTLNNLPFIKKGDNRDEQLRALGFVPKQVNGVWGRVLPTRGMSEEEIKESLQSAYRVIKGELKPYSQMFEESEIDEIIQAAENKIAQGKVPEDKLNGLQYALDKYKRVGYLRRREWDNIEKQAKMKRPKKEIDVKVLTAHLAKGLEEDDVQLADDFWGPTRNPKTGKYEWPDQEHMNVIYVALTRAKKRLDMGSAAWILDYTSEDDELPNAPGEREGLSSGRAKRTVGEVAKRKPFTEEERQAFRDGVRTRAQTIPGKRRGSAPGDMDGARGNANNRARRRGLSSGSEPTGERELTNAERRRLDEETTQFISQGSADLPTGGRGGFNPYGGSDYGEEEPRTRGRGPAAPVRVAKSNERGWGTVANGKFTPRTGIKNRMGRFDLSLGSMAFNDGRQPGDPWMLSTDRLRKIFTDSNGEQLPDNVIASILGLKEADIKKWDEPGSGIPEIVVNELLELRDGALELGGGAYGRGSANSQIRKLWGFRAAPAWVDNMSGMRLTQEEFDFTRDNSEKEFFKGFIVPDLEDDFTQDLPLGVSDSGSVTGEEIAQRTASAQEKKTLTEANNRENFTLGLLGRYLGIIGENGTVEKGDYPKFVEALKALGWPLEESVYKSWLDSGIPSDKVDQLVDFIRDAGYPEASVSGIFGADLAVIDELPLKFLAKERAEKILVEQGLPENEIKNIFSYAFSGISDDGKPKRLPTSYSEFLSYKESKKKAKAAGEVYSPPGKAAQRFTNEELDRATTYINKRLAENGKPELTKEQIFQIKKVDTQGMKARGASAVNTEILEGLGVSTEKPEAQSGRIREVTEFMPGGPQKMNLADIARMSSAELSESINEHEKWVADNDLGAQNVDPRKNVYNRQIERLTARRDLINEVMSDPDGYRNPARFTAIGESDDEYDARLARLRAQADEVEAIEAGKRSSGLSSGAGPSRKTPSAKEVSDFVSLSTQRGKASGALSDSDLTPPIYMVNDEAKNAHFTDIGQRQFSKLKNALRAREVLADMFSEIADNPNMTVDDLGNTDIDKPQQAIDSIKRLDGYIDSIVDQMNKIEIQARREQEEMKKMEKSQKRVFEMLDSLTSGREDPTDAELELEQDLEMTLRGLDGGMKDSQSALDNQYGPLLEMRKRMLEAVSSSQGFSRNRKKIRTKGANALSIKQLVNVQ</sequence>
<dbReference type="GO" id="GO:0046797">
    <property type="term" value="P:viral procapsid maturation"/>
    <property type="evidence" value="ECO:0007669"/>
    <property type="project" value="UniProtKB-KW"/>
</dbReference>
<dbReference type="InterPro" id="IPR014016">
    <property type="entry name" value="UvrD-like_ATP-bd"/>
</dbReference>
<feature type="region of interest" description="Disordered" evidence="15">
    <location>
        <begin position="609"/>
        <end position="640"/>
    </location>
</feature>
<evidence type="ECO:0000256" key="6">
    <source>
        <dbReference type="ARBA" id="ARBA00022840"/>
    </source>
</evidence>
<feature type="binding site" evidence="13">
    <location>
        <begin position="1083"/>
        <end position="1090"/>
    </location>
    <ligand>
        <name>ATP</name>
        <dbReference type="ChEBI" id="CHEBI:30616"/>
    </ligand>
</feature>
<feature type="compositionally biased region" description="Basic and acidic residues" evidence="15">
    <location>
        <begin position="1855"/>
        <end position="1878"/>
    </location>
</feature>
<evidence type="ECO:0000256" key="2">
    <source>
        <dbReference type="ARBA" id="ARBA00022670"/>
    </source>
</evidence>
<evidence type="ECO:0000256" key="13">
    <source>
        <dbReference type="PROSITE-ProRule" id="PRU00560"/>
    </source>
</evidence>
<keyword evidence="9" id="KW-0413">Isomerase</keyword>
<evidence type="ECO:0000256" key="10">
    <source>
        <dbReference type="ARBA" id="ARBA00034617"/>
    </source>
</evidence>
<dbReference type="GO" id="GO:0031297">
    <property type="term" value="P:replication fork processing"/>
    <property type="evidence" value="ECO:0007669"/>
    <property type="project" value="TreeGrafter"/>
</dbReference>
<keyword evidence="7" id="KW-0118">Viral capsid assembly</keyword>
<feature type="compositionally biased region" description="Basic and acidic residues" evidence="15">
    <location>
        <begin position="1919"/>
        <end position="1934"/>
    </location>
</feature>
<feature type="region of interest" description="Disordered" evidence="15">
    <location>
        <begin position="1007"/>
        <end position="1028"/>
    </location>
</feature>
<feature type="region of interest" description="Disordered" evidence="15">
    <location>
        <begin position="2544"/>
        <end position="2573"/>
    </location>
</feature>
<feature type="domain" description="UvrD-like helicase ATP-binding" evidence="16">
    <location>
        <begin position="1062"/>
        <end position="1349"/>
    </location>
</feature>
<dbReference type="GO" id="GO:0008233">
    <property type="term" value="F:peptidase activity"/>
    <property type="evidence" value="ECO:0007669"/>
    <property type="project" value="UniProtKB-KW"/>
</dbReference>
<comment type="catalytic activity">
    <reaction evidence="10">
        <text>Couples ATP hydrolysis with the unwinding of duplex DNA by translocating in the 3'-5' direction.</text>
        <dbReference type="EC" id="5.6.2.4"/>
    </reaction>
</comment>
<dbReference type="Gene3D" id="3.40.50.300">
    <property type="entry name" value="P-loop containing nucleotide triphosphate hydrolases"/>
    <property type="match status" value="2"/>
</dbReference>
<evidence type="ECO:0000259" key="16">
    <source>
        <dbReference type="PROSITE" id="PS51198"/>
    </source>
</evidence>
<name>A0A6J5NDH2_9CAUD</name>
<dbReference type="GO" id="GO:0000724">
    <property type="term" value="P:double-strand break repair via homologous recombination"/>
    <property type="evidence" value="ECO:0007669"/>
    <property type="project" value="TreeGrafter"/>
</dbReference>
<gene>
    <name evidence="17" type="ORF">UFOVP658_120</name>
</gene>
<dbReference type="Pfam" id="PF00580">
    <property type="entry name" value="UvrD-helicase"/>
    <property type="match status" value="1"/>
</dbReference>
<keyword evidence="5 13" id="KW-0347">Helicase</keyword>
<dbReference type="Pfam" id="PF13361">
    <property type="entry name" value="UvrD_C"/>
    <property type="match status" value="1"/>
</dbReference>
<evidence type="ECO:0000256" key="1">
    <source>
        <dbReference type="ARBA" id="ARBA00022612"/>
    </source>
</evidence>
<dbReference type="GO" id="GO:0003677">
    <property type="term" value="F:DNA binding"/>
    <property type="evidence" value="ECO:0007669"/>
    <property type="project" value="InterPro"/>
</dbReference>
<dbReference type="EMBL" id="LR796639">
    <property type="protein sequence ID" value="CAB4156712.1"/>
    <property type="molecule type" value="Genomic_DNA"/>
</dbReference>
<feature type="coiled-coil region" evidence="14">
    <location>
        <begin position="2667"/>
        <end position="2694"/>
    </location>
</feature>
<keyword evidence="2" id="KW-0645">Protease</keyword>
<dbReference type="SUPFAM" id="SSF52540">
    <property type="entry name" value="P-loop containing nucleoside triphosphate hydrolases"/>
    <property type="match status" value="2"/>
</dbReference>
<keyword evidence="8" id="KW-1273">Viral capsid maturation</keyword>
<dbReference type="GO" id="GO:0043138">
    <property type="term" value="F:3'-5' DNA helicase activity"/>
    <property type="evidence" value="ECO:0007669"/>
    <property type="project" value="UniProtKB-EC"/>
</dbReference>
<dbReference type="Pfam" id="PF04586">
    <property type="entry name" value="Peptidase_S78"/>
    <property type="match status" value="1"/>
</dbReference>
<keyword evidence="14" id="KW-0175">Coiled coil</keyword>
<evidence type="ECO:0000256" key="3">
    <source>
        <dbReference type="ARBA" id="ARBA00022741"/>
    </source>
</evidence>
<keyword evidence="4 13" id="KW-0378">Hydrolase</keyword>
<evidence type="ECO:0000256" key="8">
    <source>
        <dbReference type="ARBA" id="ARBA00023045"/>
    </source>
</evidence>
<feature type="region of interest" description="Disordered" evidence="15">
    <location>
        <begin position="1045"/>
        <end position="1064"/>
    </location>
</feature>
<dbReference type="GO" id="GO:0006508">
    <property type="term" value="P:proteolysis"/>
    <property type="evidence" value="ECO:0007669"/>
    <property type="project" value="UniProtKB-KW"/>
</dbReference>
<dbReference type="InterPro" id="IPR000212">
    <property type="entry name" value="DNA_helicase_UvrD/REP"/>
</dbReference>
<keyword evidence="1" id="KW-1188">Viral release from host cell</keyword>
<dbReference type="InterPro" id="IPR014017">
    <property type="entry name" value="DNA_helicase_UvrD-like_C"/>
</dbReference>
<comment type="catalytic activity">
    <reaction evidence="12">
        <text>ATP + H2O = ADP + phosphate + H(+)</text>
        <dbReference type="Rhea" id="RHEA:13065"/>
        <dbReference type="ChEBI" id="CHEBI:15377"/>
        <dbReference type="ChEBI" id="CHEBI:15378"/>
        <dbReference type="ChEBI" id="CHEBI:30616"/>
        <dbReference type="ChEBI" id="CHEBI:43474"/>
        <dbReference type="ChEBI" id="CHEBI:456216"/>
        <dbReference type="EC" id="5.6.2.4"/>
    </reaction>
</comment>
<keyword evidence="3 13" id="KW-0547">Nucleotide-binding</keyword>
<evidence type="ECO:0000256" key="7">
    <source>
        <dbReference type="ARBA" id="ARBA00022950"/>
    </source>
</evidence>
<evidence type="ECO:0000256" key="14">
    <source>
        <dbReference type="SAM" id="Coils"/>
    </source>
</evidence>
<reference evidence="17" key="1">
    <citation type="submission" date="2020-04" db="EMBL/GenBank/DDBJ databases">
        <authorList>
            <person name="Chiriac C."/>
            <person name="Salcher M."/>
            <person name="Ghai R."/>
            <person name="Kavagutti S V."/>
        </authorList>
    </citation>
    <scope>NUCLEOTIDE SEQUENCE</scope>
</reference>
<accession>A0A6J5NDH2</accession>
<feature type="compositionally biased region" description="Low complexity" evidence="15">
    <location>
        <begin position="610"/>
        <end position="635"/>
    </location>
</feature>
<dbReference type="PANTHER" id="PTHR11070:SF30">
    <property type="entry name" value="F-BOX DNA HELICASE 1"/>
    <property type="match status" value="1"/>
</dbReference>
<dbReference type="InterPro" id="IPR027417">
    <property type="entry name" value="P-loop_NTPase"/>
</dbReference>
<evidence type="ECO:0000256" key="5">
    <source>
        <dbReference type="ARBA" id="ARBA00022806"/>
    </source>
</evidence>
<dbReference type="PROSITE" id="PS51198">
    <property type="entry name" value="UVRD_HELICASE_ATP_BIND"/>
    <property type="match status" value="1"/>
</dbReference>
<organism evidence="17">
    <name type="scientific">uncultured Caudovirales phage</name>
    <dbReference type="NCBI Taxonomy" id="2100421"/>
    <lineage>
        <taxon>Viruses</taxon>
        <taxon>Duplodnaviria</taxon>
        <taxon>Heunggongvirae</taxon>
        <taxon>Uroviricota</taxon>
        <taxon>Caudoviricetes</taxon>
        <taxon>Peduoviridae</taxon>
        <taxon>Maltschvirus</taxon>
        <taxon>Maltschvirus maltsch</taxon>
    </lineage>
</organism>
<protein>
    <recommendedName>
        <fullName evidence="11">DNA 3'-5' helicase</fullName>
        <ecNumber evidence="11">5.6.2.4</ecNumber>
    </recommendedName>
</protein>
<feature type="region of interest" description="Disordered" evidence="15">
    <location>
        <begin position="807"/>
        <end position="833"/>
    </location>
</feature>
<dbReference type="InterPro" id="IPR054613">
    <property type="entry name" value="Peptidase_S78_dom"/>
</dbReference>
<dbReference type="GO" id="GO:0005524">
    <property type="term" value="F:ATP binding"/>
    <property type="evidence" value="ECO:0007669"/>
    <property type="project" value="UniProtKB-UniRule"/>
</dbReference>
<evidence type="ECO:0000256" key="15">
    <source>
        <dbReference type="SAM" id="MobiDB-lite"/>
    </source>
</evidence>
<evidence type="ECO:0000256" key="9">
    <source>
        <dbReference type="ARBA" id="ARBA00023235"/>
    </source>
</evidence>
<feature type="region of interest" description="Disordered" evidence="15">
    <location>
        <begin position="1834"/>
        <end position="1981"/>
    </location>
</feature>
<dbReference type="EC" id="5.6.2.4" evidence="11"/>
<proteinExistence type="predicted"/>
<dbReference type="PANTHER" id="PTHR11070">
    <property type="entry name" value="UVRD / RECB / PCRA DNA HELICASE FAMILY MEMBER"/>
    <property type="match status" value="1"/>
</dbReference>
<evidence type="ECO:0000256" key="11">
    <source>
        <dbReference type="ARBA" id="ARBA00034808"/>
    </source>
</evidence>
<evidence type="ECO:0000256" key="4">
    <source>
        <dbReference type="ARBA" id="ARBA00022801"/>
    </source>
</evidence>
<evidence type="ECO:0000313" key="17">
    <source>
        <dbReference type="EMBL" id="CAB4156712.1"/>
    </source>
</evidence>
<evidence type="ECO:0000256" key="12">
    <source>
        <dbReference type="ARBA" id="ARBA00048988"/>
    </source>
</evidence>